<dbReference type="GO" id="GO:0009368">
    <property type="term" value="C:endopeptidase Clp complex"/>
    <property type="evidence" value="ECO:0007669"/>
    <property type="project" value="TreeGrafter"/>
</dbReference>
<dbReference type="EMBL" id="JADBEM010000001">
    <property type="protein sequence ID" value="MBE1610949.1"/>
    <property type="molecule type" value="Genomic_DNA"/>
</dbReference>
<dbReference type="PANTHER" id="PTHR10381:SF11">
    <property type="entry name" value="ATP-DEPENDENT CLP PROTEASE PROTEOLYTIC SUBUNIT, MITOCHONDRIAL"/>
    <property type="match status" value="1"/>
</dbReference>
<dbReference type="Gene3D" id="3.90.226.10">
    <property type="entry name" value="2-enoyl-CoA Hydratase, Chain A, domain 1"/>
    <property type="match status" value="1"/>
</dbReference>
<dbReference type="PANTHER" id="PTHR10381">
    <property type="entry name" value="ATP-DEPENDENT CLP PROTEASE PROTEOLYTIC SUBUNIT"/>
    <property type="match status" value="1"/>
</dbReference>
<dbReference type="GO" id="GO:0004252">
    <property type="term" value="F:serine-type endopeptidase activity"/>
    <property type="evidence" value="ECO:0007669"/>
    <property type="project" value="InterPro"/>
</dbReference>
<sequence>MRDDRMTFDTYIQEQLFERRIVVAQGFLDDECATRTAARLLTLEAMDGSPIRLHLSCPGGTFGAALSLADTLRVLRAELTAVAVGEVSGAAVGALAAAPRRTAYPHARFQLSEPKVAEIKATASEVDTYAKEHLRQRDALVELLSEATGRQGEAVLRDLRAGRFLTAQEAVGYGLVQEVVSGRPVT</sequence>
<keyword evidence="4" id="KW-1185">Reference proteome</keyword>
<dbReference type="GO" id="GO:0004176">
    <property type="term" value="F:ATP-dependent peptidase activity"/>
    <property type="evidence" value="ECO:0007669"/>
    <property type="project" value="InterPro"/>
</dbReference>
<keyword evidence="3" id="KW-0378">Hydrolase</keyword>
<dbReference type="GO" id="GO:0051117">
    <property type="term" value="F:ATPase binding"/>
    <property type="evidence" value="ECO:0007669"/>
    <property type="project" value="TreeGrafter"/>
</dbReference>
<reference evidence="3" key="1">
    <citation type="submission" date="2020-10" db="EMBL/GenBank/DDBJ databases">
        <title>Sequencing the genomes of 1000 actinobacteria strains.</title>
        <authorList>
            <person name="Klenk H.-P."/>
        </authorList>
    </citation>
    <scope>NUCLEOTIDE SEQUENCE</scope>
    <source>
        <strain evidence="3">DSM 45354</strain>
    </source>
</reference>
<proteinExistence type="inferred from homology"/>
<keyword evidence="3" id="KW-0645">Protease</keyword>
<accession>A0A927N2N0</accession>
<gene>
    <name evidence="3" type="ORF">HEB94_007797</name>
</gene>
<dbReference type="Pfam" id="PF00574">
    <property type="entry name" value="CLP_protease"/>
    <property type="match status" value="1"/>
</dbReference>
<comment type="similarity">
    <text evidence="1 2">Belongs to the peptidase S14 family.</text>
</comment>
<evidence type="ECO:0000256" key="1">
    <source>
        <dbReference type="ARBA" id="ARBA00007039"/>
    </source>
</evidence>
<organism evidence="3 4">
    <name type="scientific">Actinopolymorpha pittospori</name>
    <dbReference type="NCBI Taxonomy" id="648752"/>
    <lineage>
        <taxon>Bacteria</taxon>
        <taxon>Bacillati</taxon>
        <taxon>Actinomycetota</taxon>
        <taxon>Actinomycetes</taxon>
        <taxon>Propionibacteriales</taxon>
        <taxon>Actinopolymorphaceae</taxon>
        <taxon>Actinopolymorpha</taxon>
    </lineage>
</organism>
<evidence type="ECO:0000313" key="3">
    <source>
        <dbReference type="EMBL" id="MBE1610949.1"/>
    </source>
</evidence>
<protein>
    <recommendedName>
        <fullName evidence="2">ATP-dependent Clp protease proteolytic subunit</fullName>
    </recommendedName>
</protein>
<dbReference type="RefSeq" id="WP_192754241.1">
    <property type="nucleotide sequence ID" value="NZ_BAABJL010000225.1"/>
</dbReference>
<dbReference type="InterPro" id="IPR001907">
    <property type="entry name" value="ClpP"/>
</dbReference>
<dbReference type="SUPFAM" id="SSF52096">
    <property type="entry name" value="ClpP/crotonase"/>
    <property type="match status" value="1"/>
</dbReference>
<dbReference type="PRINTS" id="PR00127">
    <property type="entry name" value="CLPPROTEASEP"/>
</dbReference>
<evidence type="ECO:0000313" key="4">
    <source>
        <dbReference type="Proteomes" id="UP000638648"/>
    </source>
</evidence>
<dbReference type="InterPro" id="IPR029045">
    <property type="entry name" value="ClpP/crotonase-like_dom_sf"/>
</dbReference>
<comment type="caution">
    <text evidence="3">The sequence shown here is derived from an EMBL/GenBank/DDBJ whole genome shotgun (WGS) entry which is preliminary data.</text>
</comment>
<dbReference type="GO" id="GO:0006515">
    <property type="term" value="P:protein quality control for misfolded or incompletely synthesized proteins"/>
    <property type="evidence" value="ECO:0007669"/>
    <property type="project" value="TreeGrafter"/>
</dbReference>
<dbReference type="InterPro" id="IPR023562">
    <property type="entry name" value="ClpP/TepA"/>
</dbReference>
<dbReference type="AlphaFoldDB" id="A0A927N2N0"/>
<name>A0A927N2N0_9ACTN</name>
<evidence type="ECO:0000256" key="2">
    <source>
        <dbReference type="RuleBase" id="RU003567"/>
    </source>
</evidence>
<dbReference type="CDD" id="cd07017">
    <property type="entry name" value="S14_ClpP_2"/>
    <property type="match status" value="1"/>
</dbReference>
<dbReference type="Proteomes" id="UP000638648">
    <property type="component" value="Unassembled WGS sequence"/>
</dbReference>